<proteinExistence type="predicted"/>
<reference evidence="1 2" key="1">
    <citation type="submission" date="2015-09" db="EMBL/GenBank/DDBJ databases">
        <title>Trachymyrmex zeteki WGS genome.</title>
        <authorList>
            <person name="Nygaard S."/>
            <person name="Hu H."/>
            <person name="Boomsma J."/>
            <person name="Zhang G."/>
        </authorList>
    </citation>
    <scope>NUCLEOTIDE SEQUENCE [LARGE SCALE GENOMIC DNA]</scope>
    <source>
        <strain evidence="1">Tzet28-1</strain>
        <tissue evidence="1">Whole body</tissue>
    </source>
</reference>
<dbReference type="AlphaFoldDB" id="A0A151WFC6"/>
<gene>
    <name evidence="1" type="ORF">ALC60_14443</name>
</gene>
<keyword evidence="2" id="KW-1185">Reference proteome</keyword>
<evidence type="ECO:0000313" key="2">
    <source>
        <dbReference type="Proteomes" id="UP000075809"/>
    </source>
</evidence>
<sequence>MIQFPFAPFLRELGVGSSGPKSAARDRVAIRNAAPDSFGARKLPILYTQRFFPVDHLPTWMHRHRRRPAMWVVNLRNYDDSISTFVQTRDPFFPEEGSMQHFLQIIAIITDFSLLFQSMKLPCARLQRRVEAFRQKERKFEIVPPP</sequence>
<protein>
    <submittedName>
        <fullName evidence="1">Uncharacterized protein</fullName>
    </submittedName>
</protein>
<organism evidence="1 2">
    <name type="scientific">Mycetomoellerius zeteki</name>
    <dbReference type="NCBI Taxonomy" id="64791"/>
    <lineage>
        <taxon>Eukaryota</taxon>
        <taxon>Metazoa</taxon>
        <taxon>Ecdysozoa</taxon>
        <taxon>Arthropoda</taxon>
        <taxon>Hexapoda</taxon>
        <taxon>Insecta</taxon>
        <taxon>Pterygota</taxon>
        <taxon>Neoptera</taxon>
        <taxon>Endopterygota</taxon>
        <taxon>Hymenoptera</taxon>
        <taxon>Apocrita</taxon>
        <taxon>Aculeata</taxon>
        <taxon>Formicoidea</taxon>
        <taxon>Formicidae</taxon>
        <taxon>Myrmicinae</taxon>
        <taxon>Mycetomoellerius</taxon>
    </lineage>
</organism>
<accession>A0A151WFC6</accession>
<dbReference type="EMBL" id="KQ983219">
    <property type="protein sequence ID" value="KYQ46513.1"/>
    <property type="molecule type" value="Genomic_DNA"/>
</dbReference>
<name>A0A151WFC6_9HYME</name>
<evidence type="ECO:0000313" key="1">
    <source>
        <dbReference type="EMBL" id="KYQ46513.1"/>
    </source>
</evidence>
<dbReference type="Proteomes" id="UP000075809">
    <property type="component" value="Unassembled WGS sequence"/>
</dbReference>